<sequence>IWDFKPVTLIFNYILPRLRPLVPPQTLSSPPLLWRPPYCPPKLDINMYDPSITIINMGSHVNVQLPPRLRPLVPPGSLNTLPLLWPLHIAPLPPQHNQV</sequence>
<keyword evidence="1" id="KW-0808">Transferase</keyword>
<proteinExistence type="predicted"/>
<organism evidence="1">
    <name type="scientific">Lygus hesperus</name>
    <name type="common">Western plant bug</name>
    <dbReference type="NCBI Taxonomy" id="30085"/>
    <lineage>
        <taxon>Eukaryota</taxon>
        <taxon>Metazoa</taxon>
        <taxon>Ecdysozoa</taxon>
        <taxon>Arthropoda</taxon>
        <taxon>Hexapoda</taxon>
        <taxon>Insecta</taxon>
        <taxon>Pterygota</taxon>
        <taxon>Neoptera</taxon>
        <taxon>Paraneoptera</taxon>
        <taxon>Hemiptera</taxon>
        <taxon>Heteroptera</taxon>
        <taxon>Panheteroptera</taxon>
        <taxon>Cimicomorpha</taxon>
        <taxon>Miridae</taxon>
        <taxon>Mirini</taxon>
        <taxon>Lygus</taxon>
    </lineage>
</organism>
<dbReference type="GO" id="GO:0016301">
    <property type="term" value="F:kinase activity"/>
    <property type="evidence" value="ECO:0007669"/>
    <property type="project" value="UniProtKB-KW"/>
</dbReference>
<feature type="non-terminal residue" evidence="1">
    <location>
        <position position="1"/>
    </location>
</feature>
<dbReference type="AlphaFoldDB" id="A0A0A9WJP2"/>
<dbReference type="EMBL" id="GBHO01036876">
    <property type="protein sequence ID" value="JAG06728.1"/>
    <property type="molecule type" value="Transcribed_RNA"/>
</dbReference>
<name>A0A0A9WJP2_LYGHE</name>
<keyword evidence="1" id="KW-0418">Kinase</keyword>
<reference evidence="1" key="2">
    <citation type="submission" date="2014-07" db="EMBL/GenBank/DDBJ databases">
        <authorList>
            <person name="Hull J."/>
        </authorList>
    </citation>
    <scope>NUCLEOTIDE SEQUENCE</scope>
</reference>
<evidence type="ECO:0000313" key="1">
    <source>
        <dbReference type="EMBL" id="JAG06728.1"/>
    </source>
</evidence>
<gene>
    <name evidence="1" type="primary">Ip6k1_3</name>
    <name evidence="1" type="ORF">CM83_103844</name>
</gene>
<protein>
    <submittedName>
        <fullName evidence="1">Inositol hexakisphosphate kinase 1</fullName>
    </submittedName>
</protein>
<reference evidence="1" key="1">
    <citation type="journal article" date="2014" name="PLoS ONE">
        <title>Transcriptome-Based Identification of ABC Transporters in the Western Tarnished Plant Bug Lygus hesperus.</title>
        <authorList>
            <person name="Hull J.J."/>
            <person name="Chaney K."/>
            <person name="Geib S.M."/>
            <person name="Fabrick J.A."/>
            <person name="Brent C.S."/>
            <person name="Walsh D."/>
            <person name="Lavine L.C."/>
        </authorList>
    </citation>
    <scope>NUCLEOTIDE SEQUENCE</scope>
</reference>
<accession>A0A0A9WJP2</accession>